<dbReference type="EMBL" id="CADCUR010000182">
    <property type="protein sequence ID" value="CAA9407494.1"/>
    <property type="molecule type" value="Genomic_DNA"/>
</dbReference>
<accession>A0A6J4P8K0</accession>
<protein>
    <submittedName>
        <fullName evidence="2">Uncharacterized protein</fullName>
    </submittedName>
</protein>
<evidence type="ECO:0000313" key="2">
    <source>
        <dbReference type="EMBL" id="CAA9407494.1"/>
    </source>
</evidence>
<dbReference type="AlphaFoldDB" id="A0A6J4P8K0"/>
<organism evidence="2">
    <name type="scientific">uncultured Pyrinomonadaceae bacterium</name>
    <dbReference type="NCBI Taxonomy" id="2283094"/>
    <lineage>
        <taxon>Bacteria</taxon>
        <taxon>Pseudomonadati</taxon>
        <taxon>Acidobacteriota</taxon>
        <taxon>Blastocatellia</taxon>
        <taxon>Blastocatellales</taxon>
        <taxon>Pyrinomonadaceae</taxon>
        <taxon>environmental samples</taxon>
    </lineage>
</organism>
<reference evidence="2" key="1">
    <citation type="submission" date="2020-02" db="EMBL/GenBank/DDBJ databases">
        <authorList>
            <person name="Meier V. D."/>
        </authorList>
    </citation>
    <scope>NUCLEOTIDE SEQUENCE</scope>
    <source>
        <strain evidence="2">AVDCRST_MAG74</strain>
    </source>
</reference>
<sequence>MKHNAATVALCRKTKRALSQNPPRKKERKEKLKMDLVKVIREVQRKKAERERTRTQAFCLVCKKQTTLVGGGAAAQVHQFTLDEISQHVADGAFHQIHNSKGEILFCQNSLRQAESNLQVTQPMRLEFLRSMEAAA</sequence>
<feature type="coiled-coil region" evidence="1">
    <location>
        <begin position="29"/>
        <end position="56"/>
    </location>
</feature>
<name>A0A6J4P8K0_9BACT</name>
<evidence type="ECO:0000256" key="1">
    <source>
        <dbReference type="SAM" id="Coils"/>
    </source>
</evidence>
<proteinExistence type="predicted"/>
<gene>
    <name evidence="2" type="ORF">AVDCRST_MAG74-2078</name>
</gene>
<keyword evidence="1" id="KW-0175">Coiled coil</keyword>